<dbReference type="RefSeq" id="WP_169073733.1">
    <property type="nucleotide sequence ID" value="NZ_JABBXH010000001.1"/>
</dbReference>
<evidence type="ECO:0000256" key="9">
    <source>
        <dbReference type="ARBA" id="ARBA00023136"/>
    </source>
</evidence>
<keyword evidence="7 10" id="KW-0653">Protein transport</keyword>
<keyword evidence="4 10" id="KW-1003">Cell membrane</keyword>
<evidence type="ECO:0000256" key="2">
    <source>
        <dbReference type="ARBA" id="ARBA00010637"/>
    </source>
</evidence>
<dbReference type="GO" id="GO:0015628">
    <property type="term" value="P:protein secretion by the type II secretion system"/>
    <property type="evidence" value="ECO:0007669"/>
    <property type="project" value="InterPro"/>
</dbReference>
<comment type="function">
    <text evidence="10">Inner membrane component of the type II secretion system required for the energy-dependent secretion of extracellular factors such as proteases and toxins from the periplasm.</text>
</comment>
<reference evidence="12 13" key="1">
    <citation type="submission" date="2020-04" db="EMBL/GenBank/DDBJ databases">
        <title>Thalassotalea sp. M1531, isolated from the surface of marine red alga.</title>
        <authorList>
            <person name="Pang L."/>
            <person name="Lu D.-C."/>
        </authorList>
    </citation>
    <scope>NUCLEOTIDE SEQUENCE [LARGE SCALE GENOMIC DNA]</scope>
    <source>
        <strain evidence="12 13">M1531</strain>
    </source>
</reference>
<sequence length="156" mass="17432">MKQWWQQLQQREQYLVIAMSLLVGIFVLHQAVWQPVISGLDRAEKKQKRTKELLSYVKESTAAIAASGKKTSRKINGGSLSSIVNRTAGQYQIAIARIQPQGDAVQVWIDDVPFEQLLRLLDNLTVQQGLSVNNIDISIGNDPGVVKVRRLNIARG</sequence>
<evidence type="ECO:0000256" key="1">
    <source>
        <dbReference type="ARBA" id="ARBA00004377"/>
    </source>
</evidence>
<keyword evidence="13" id="KW-1185">Reference proteome</keyword>
<keyword evidence="3 10" id="KW-0813">Transport</keyword>
<comment type="subcellular location">
    <subcellularLocation>
        <location evidence="1">Cell inner membrane</location>
        <topology evidence="1">Single-pass membrane protein</topology>
    </subcellularLocation>
</comment>
<dbReference type="Gene3D" id="3.30.1360.100">
    <property type="entry name" value="General secretion pathway protein M, EpsM"/>
    <property type="match status" value="1"/>
</dbReference>
<proteinExistence type="inferred from homology"/>
<dbReference type="Proteomes" id="UP000568664">
    <property type="component" value="Unassembled WGS sequence"/>
</dbReference>
<gene>
    <name evidence="12" type="ORF">HII17_02510</name>
</gene>
<dbReference type="InterPro" id="IPR023229">
    <property type="entry name" value="T2SS_M_periplasmic_sf"/>
</dbReference>
<feature type="transmembrane region" description="Helical" evidence="11">
    <location>
        <begin position="12"/>
        <end position="33"/>
    </location>
</feature>
<evidence type="ECO:0000256" key="7">
    <source>
        <dbReference type="ARBA" id="ARBA00022927"/>
    </source>
</evidence>
<evidence type="ECO:0000256" key="5">
    <source>
        <dbReference type="ARBA" id="ARBA00022519"/>
    </source>
</evidence>
<dbReference type="EMBL" id="JABBXH010000001">
    <property type="protein sequence ID" value="NMP30423.1"/>
    <property type="molecule type" value="Genomic_DNA"/>
</dbReference>
<accession>A0A7Y0Q5K5</accession>
<keyword evidence="6 11" id="KW-0812">Transmembrane</keyword>
<evidence type="ECO:0000256" key="6">
    <source>
        <dbReference type="ARBA" id="ARBA00022692"/>
    </source>
</evidence>
<protein>
    <recommendedName>
        <fullName evidence="10">Type II secretion system protein M</fullName>
        <shortName evidence="10">T2SS protein M</shortName>
    </recommendedName>
    <alternativeName>
        <fullName evidence="10">General secretion pathway protein M</fullName>
    </alternativeName>
</protein>
<dbReference type="InterPro" id="IPR007690">
    <property type="entry name" value="T2SS_GspM"/>
</dbReference>
<evidence type="ECO:0000256" key="4">
    <source>
        <dbReference type="ARBA" id="ARBA00022475"/>
    </source>
</evidence>
<dbReference type="PIRSF" id="PIRSF006291">
    <property type="entry name" value="GspM"/>
    <property type="match status" value="1"/>
</dbReference>
<evidence type="ECO:0000256" key="11">
    <source>
        <dbReference type="SAM" id="Phobius"/>
    </source>
</evidence>
<evidence type="ECO:0000313" key="12">
    <source>
        <dbReference type="EMBL" id="NMP30423.1"/>
    </source>
</evidence>
<dbReference type="GO" id="GO:0015627">
    <property type="term" value="C:type II protein secretion system complex"/>
    <property type="evidence" value="ECO:0007669"/>
    <property type="project" value="InterPro"/>
</dbReference>
<evidence type="ECO:0000256" key="10">
    <source>
        <dbReference type="PIRNR" id="PIRNR006291"/>
    </source>
</evidence>
<evidence type="ECO:0000256" key="8">
    <source>
        <dbReference type="ARBA" id="ARBA00022989"/>
    </source>
</evidence>
<organism evidence="12 13">
    <name type="scientific">Thalassotalea algicola</name>
    <dbReference type="NCBI Taxonomy" id="2716224"/>
    <lineage>
        <taxon>Bacteria</taxon>
        <taxon>Pseudomonadati</taxon>
        <taxon>Pseudomonadota</taxon>
        <taxon>Gammaproteobacteria</taxon>
        <taxon>Alteromonadales</taxon>
        <taxon>Colwelliaceae</taxon>
        <taxon>Thalassotalea</taxon>
    </lineage>
</organism>
<keyword evidence="9 10" id="KW-0472">Membrane</keyword>
<comment type="similarity">
    <text evidence="2 10">Belongs to the GSP M family.</text>
</comment>
<evidence type="ECO:0000256" key="3">
    <source>
        <dbReference type="ARBA" id="ARBA00022448"/>
    </source>
</evidence>
<keyword evidence="5 10" id="KW-0997">Cell inner membrane</keyword>
<evidence type="ECO:0000313" key="13">
    <source>
        <dbReference type="Proteomes" id="UP000568664"/>
    </source>
</evidence>
<dbReference type="GO" id="GO:0005886">
    <property type="term" value="C:plasma membrane"/>
    <property type="evidence" value="ECO:0007669"/>
    <property type="project" value="UniProtKB-SubCell"/>
</dbReference>
<comment type="caution">
    <text evidence="12">The sequence shown here is derived from an EMBL/GenBank/DDBJ whole genome shotgun (WGS) entry which is preliminary data.</text>
</comment>
<name>A0A7Y0Q5K5_9GAMM</name>
<dbReference type="AlphaFoldDB" id="A0A7Y0Q5K5"/>
<keyword evidence="8 11" id="KW-1133">Transmembrane helix</keyword>
<dbReference type="Pfam" id="PF04612">
    <property type="entry name" value="T2SSM"/>
    <property type="match status" value="1"/>
</dbReference>
<dbReference type="SUPFAM" id="SSF103054">
    <property type="entry name" value="General secretion pathway protein M, EpsM"/>
    <property type="match status" value="1"/>
</dbReference>